<proteinExistence type="inferred from homology"/>
<dbReference type="RefSeq" id="WP_230757498.1">
    <property type="nucleotide sequence ID" value="NZ_JAINWA010000003.1"/>
</dbReference>
<organism evidence="4 5">
    <name type="scientific">Teretinema zuelzerae</name>
    <dbReference type="NCBI Taxonomy" id="156"/>
    <lineage>
        <taxon>Bacteria</taxon>
        <taxon>Pseudomonadati</taxon>
        <taxon>Spirochaetota</taxon>
        <taxon>Spirochaetia</taxon>
        <taxon>Spirochaetales</taxon>
        <taxon>Treponemataceae</taxon>
        <taxon>Teretinema</taxon>
    </lineage>
</organism>
<dbReference type="EMBL" id="JAINWA010000003">
    <property type="protein sequence ID" value="MCD1655754.1"/>
    <property type="molecule type" value="Genomic_DNA"/>
</dbReference>
<comment type="caution">
    <text evidence="4">The sequence shown here is derived from an EMBL/GenBank/DDBJ whole genome shotgun (WGS) entry which is preliminary data.</text>
</comment>
<dbReference type="CDD" id="cd16352">
    <property type="entry name" value="CheD"/>
    <property type="match status" value="1"/>
</dbReference>
<comment type="catalytic activity">
    <reaction evidence="3">
        <text>L-glutaminyl-[protein] + H2O = L-glutamyl-[protein] + NH4(+)</text>
        <dbReference type="Rhea" id="RHEA:16441"/>
        <dbReference type="Rhea" id="RHEA-COMP:10207"/>
        <dbReference type="Rhea" id="RHEA-COMP:10208"/>
        <dbReference type="ChEBI" id="CHEBI:15377"/>
        <dbReference type="ChEBI" id="CHEBI:28938"/>
        <dbReference type="ChEBI" id="CHEBI:29973"/>
        <dbReference type="ChEBI" id="CHEBI:30011"/>
        <dbReference type="EC" id="3.5.1.44"/>
    </reaction>
</comment>
<dbReference type="HAMAP" id="MF_01440">
    <property type="entry name" value="CheD"/>
    <property type="match status" value="1"/>
</dbReference>
<evidence type="ECO:0000256" key="3">
    <source>
        <dbReference type="HAMAP-Rule" id="MF_01440"/>
    </source>
</evidence>
<dbReference type="Proteomes" id="UP001198163">
    <property type="component" value="Unassembled WGS sequence"/>
</dbReference>
<keyword evidence="2 3" id="KW-0378">Hydrolase</keyword>
<dbReference type="InterPro" id="IPR038592">
    <property type="entry name" value="CheD-like_sf"/>
</dbReference>
<comment type="similarity">
    <text evidence="3">Belongs to the CheD family.</text>
</comment>
<comment type="function">
    <text evidence="3">Probably deamidates glutamine residues to glutamate on methyl-accepting chemotaxis receptors (MCPs), playing an important role in chemotaxis.</text>
</comment>
<dbReference type="Gene3D" id="3.30.1330.200">
    <property type="match status" value="1"/>
</dbReference>
<name>A0AAE3JMI7_9SPIR</name>
<evidence type="ECO:0000256" key="2">
    <source>
        <dbReference type="ARBA" id="ARBA00022801"/>
    </source>
</evidence>
<sequence>MTRPKLEFTDAPDIPRVTLNPGMFYVTAKTELITTLLGSCVSVCLQDKEAGISGMNHFLLANQRYARNMPASVTEAGRYGIHAMEVLINSMIQKGAKRSRLRAKAFGGGNVIKAFANDNFNCVGEVNSRFVKEFLETEKIPIDAEDLGGTDGRVIAFRTDTFKVYRRFIQKSASIEIEKDEHSLWEKEIKHRDAEKDDSSVILFN</sequence>
<dbReference type="InterPro" id="IPR011324">
    <property type="entry name" value="Cytotoxic_necrot_fac-like_cat"/>
</dbReference>
<dbReference type="GO" id="GO:0050568">
    <property type="term" value="F:protein-glutamine glutaminase activity"/>
    <property type="evidence" value="ECO:0007669"/>
    <property type="project" value="UniProtKB-UniRule"/>
</dbReference>
<dbReference type="PANTHER" id="PTHR35147:SF3">
    <property type="entry name" value="CHEMORECEPTOR GLUTAMINE DEAMIDASE CHED 1-RELATED"/>
    <property type="match status" value="1"/>
</dbReference>
<evidence type="ECO:0000313" key="4">
    <source>
        <dbReference type="EMBL" id="MCD1655754.1"/>
    </source>
</evidence>
<protein>
    <recommendedName>
        <fullName evidence="3">Probable chemoreceptor glutamine deamidase CheD</fullName>
        <ecNumber evidence="3">3.5.1.44</ecNumber>
    </recommendedName>
</protein>
<reference evidence="4" key="1">
    <citation type="submission" date="2021-08" db="EMBL/GenBank/DDBJ databases">
        <title>Comparative analyses of Brucepasteria parasyntrophica and Teretinema zuelzerae.</title>
        <authorList>
            <person name="Song Y."/>
            <person name="Brune A."/>
        </authorList>
    </citation>
    <scope>NUCLEOTIDE SEQUENCE</scope>
    <source>
        <strain evidence="4">DSM 1903</strain>
    </source>
</reference>
<evidence type="ECO:0000313" key="5">
    <source>
        <dbReference type="Proteomes" id="UP001198163"/>
    </source>
</evidence>
<dbReference type="EC" id="3.5.1.44" evidence="3"/>
<dbReference type="GO" id="GO:0006935">
    <property type="term" value="P:chemotaxis"/>
    <property type="evidence" value="ECO:0007669"/>
    <property type="project" value="UniProtKB-UniRule"/>
</dbReference>
<dbReference type="PANTHER" id="PTHR35147">
    <property type="entry name" value="CHEMORECEPTOR GLUTAMINE DEAMIDASE CHED-RELATED"/>
    <property type="match status" value="1"/>
</dbReference>
<dbReference type="InterPro" id="IPR005659">
    <property type="entry name" value="Chemorcpt_Glu_NH3ase_CheD"/>
</dbReference>
<keyword evidence="5" id="KW-1185">Reference proteome</keyword>
<dbReference type="SUPFAM" id="SSF64438">
    <property type="entry name" value="CNF1/YfiH-like putative cysteine hydrolases"/>
    <property type="match status" value="1"/>
</dbReference>
<gene>
    <name evidence="3" type="primary">cheD</name>
    <name evidence="4" type="ORF">K7J14_13740</name>
</gene>
<dbReference type="AlphaFoldDB" id="A0AAE3JMI7"/>
<keyword evidence="1 3" id="KW-0145">Chemotaxis</keyword>
<accession>A0AAE3JMI7</accession>
<evidence type="ECO:0000256" key="1">
    <source>
        <dbReference type="ARBA" id="ARBA00022500"/>
    </source>
</evidence>
<dbReference type="Pfam" id="PF03975">
    <property type="entry name" value="CheD"/>
    <property type="match status" value="1"/>
</dbReference>